<dbReference type="OrthoDB" id="10263272at2759"/>
<dbReference type="GO" id="GO:1990757">
    <property type="term" value="F:ubiquitin ligase activator activity"/>
    <property type="evidence" value="ECO:0007669"/>
    <property type="project" value="TreeGrafter"/>
</dbReference>
<feature type="repeat" description="WD" evidence="4">
    <location>
        <begin position="151"/>
        <end position="192"/>
    </location>
</feature>
<dbReference type="Gene3D" id="2.130.10.10">
    <property type="entry name" value="YVTN repeat-like/Quinoprotein amine dehydrogenase"/>
    <property type="match status" value="1"/>
</dbReference>
<dbReference type="GO" id="GO:0031145">
    <property type="term" value="P:anaphase-promoting complex-dependent catabolic process"/>
    <property type="evidence" value="ECO:0007669"/>
    <property type="project" value="TreeGrafter"/>
</dbReference>
<dbReference type="PROSITE" id="PS50082">
    <property type="entry name" value="WD_REPEATS_2"/>
    <property type="match status" value="3"/>
</dbReference>
<evidence type="ECO:0000256" key="4">
    <source>
        <dbReference type="PROSITE-ProRule" id="PRU00221"/>
    </source>
</evidence>
<dbReference type="EMBL" id="JAPFRF010000004">
    <property type="protein sequence ID" value="KAJ7334982.1"/>
    <property type="molecule type" value="Genomic_DNA"/>
</dbReference>
<keyword evidence="2 4" id="KW-0853">WD repeat</keyword>
<comment type="similarity">
    <text evidence="1">Belongs to the WD repeat CDC20/Fizzy family.</text>
</comment>
<keyword evidence="7" id="KW-1185">Reference proteome</keyword>
<dbReference type="SMART" id="SM00320">
    <property type="entry name" value="WD40"/>
    <property type="match status" value="5"/>
</dbReference>
<dbReference type="Proteomes" id="UP001142489">
    <property type="component" value="Unassembled WGS sequence"/>
</dbReference>
<proteinExistence type="inferred from homology"/>
<dbReference type="PROSITE" id="PS00678">
    <property type="entry name" value="WD_REPEATS_1"/>
    <property type="match status" value="1"/>
</dbReference>
<accession>A0A9Q1B3S9</accession>
<feature type="domain" description="CDC20/Fizzy WD40" evidence="5">
    <location>
        <begin position="108"/>
        <end position="399"/>
    </location>
</feature>
<evidence type="ECO:0000256" key="2">
    <source>
        <dbReference type="ARBA" id="ARBA00022574"/>
    </source>
</evidence>
<evidence type="ECO:0000313" key="7">
    <source>
        <dbReference type="Proteomes" id="UP001142489"/>
    </source>
</evidence>
<dbReference type="InterPro" id="IPR019775">
    <property type="entry name" value="WD40_repeat_CS"/>
</dbReference>
<dbReference type="Pfam" id="PF24807">
    <property type="entry name" value="WD40_CDC20-Fz"/>
    <property type="match status" value="1"/>
</dbReference>
<dbReference type="InterPro" id="IPR033010">
    <property type="entry name" value="Cdc20/Fizzy"/>
</dbReference>
<evidence type="ECO:0000259" key="5">
    <source>
        <dbReference type="Pfam" id="PF24807"/>
    </source>
</evidence>
<reference evidence="6" key="1">
    <citation type="journal article" date="2023" name="DNA Res.">
        <title>Chromosome-level genome assembly of Phrynocephalus forsythii using third-generation DNA sequencing and Hi-C analysis.</title>
        <authorList>
            <person name="Qi Y."/>
            <person name="Zhao W."/>
            <person name="Zhao Y."/>
            <person name="Niu C."/>
            <person name="Cao S."/>
            <person name="Zhang Y."/>
        </authorList>
    </citation>
    <scope>NUCLEOTIDE SEQUENCE</scope>
    <source>
        <tissue evidence="6">Muscle</tissue>
    </source>
</reference>
<protein>
    <recommendedName>
        <fullName evidence="5">CDC20/Fizzy WD40 domain-containing protein</fullName>
    </recommendedName>
</protein>
<dbReference type="AlphaFoldDB" id="A0A9Q1B3S9"/>
<dbReference type="InterPro" id="IPR036322">
    <property type="entry name" value="WD40_repeat_dom_sf"/>
</dbReference>
<dbReference type="GO" id="GO:1905786">
    <property type="term" value="P:positive regulation of anaphase-promoting complex-dependent catabolic process"/>
    <property type="evidence" value="ECO:0007669"/>
    <property type="project" value="TreeGrafter"/>
</dbReference>
<name>A0A9Q1B3S9_9SAUR</name>
<dbReference type="PANTHER" id="PTHR19918:SF4">
    <property type="entry name" value="CELL DIVISION CYCLE PROTEIN 20 HOMOLOG B"/>
    <property type="match status" value="1"/>
</dbReference>
<dbReference type="PANTHER" id="PTHR19918">
    <property type="entry name" value="CELL DIVISION CYCLE 20 CDC20 FIZZY -RELATED"/>
    <property type="match status" value="1"/>
</dbReference>
<dbReference type="InterPro" id="IPR001680">
    <property type="entry name" value="WD40_rpt"/>
</dbReference>
<feature type="repeat" description="WD" evidence="4">
    <location>
        <begin position="234"/>
        <end position="266"/>
    </location>
</feature>
<dbReference type="InterPro" id="IPR015943">
    <property type="entry name" value="WD40/YVTN_repeat-like_dom_sf"/>
</dbReference>
<dbReference type="PROSITE" id="PS50294">
    <property type="entry name" value="WD_REPEATS_REGION"/>
    <property type="match status" value="3"/>
</dbReference>
<feature type="repeat" description="WD" evidence="4">
    <location>
        <begin position="368"/>
        <end position="403"/>
    </location>
</feature>
<dbReference type="GO" id="GO:0010997">
    <property type="term" value="F:anaphase-promoting complex binding"/>
    <property type="evidence" value="ECO:0007669"/>
    <property type="project" value="InterPro"/>
</dbReference>
<organism evidence="6 7">
    <name type="scientific">Phrynocephalus forsythii</name>
    <dbReference type="NCBI Taxonomy" id="171643"/>
    <lineage>
        <taxon>Eukaryota</taxon>
        <taxon>Metazoa</taxon>
        <taxon>Chordata</taxon>
        <taxon>Craniata</taxon>
        <taxon>Vertebrata</taxon>
        <taxon>Euteleostomi</taxon>
        <taxon>Lepidosauria</taxon>
        <taxon>Squamata</taxon>
        <taxon>Bifurcata</taxon>
        <taxon>Unidentata</taxon>
        <taxon>Episquamata</taxon>
        <taxon>Toxicofera</taxon>
        <taxon>Iguania</taxon>
        <taxon>Acrodonta</taxon>
        <taxon>Agamidae</taxon>
        <taxon>Agaminae</taxon>
        <taxon>Phrynocephalus</taxon>
    </lineage>
</organism>
<evidence type="ECO:0000256" key="3">
    <source>
        <dbReference type="ARBA" id="ARBA00022737"/>
    </source>
</evidence>
<comment type="caution">
    <text evidence="6">The sequence shown here is derived from an EMBL/GenBank/DDBJ whole genome shotgun (WGS) entry which is preliminary data.</text>
</comment>
<gene>
    <name evidence="6" type="ORF">JRQ81_012923</name>
</gene>
<evidence type="ECO:0000313" key="6">
    <source>
        <dbReference type="EMBL" id="KAJ7334982.1"/>
    </source>
</evidence>
<dbReference type="SUPFAM" id="SSF50978">
    <property type="entry name" value="WD40 repeat-like"/>
    <property type="match status" value="1"/>
</dbReference>
<dbReference type="GO" id="GO:0005680">
    <property type="term" value="C:anaphase-promoting complex"/>
    <property type="evidence" value="ECO:0007669"/>
    <property type="project" value="TreeGrafter"/>
</dbReference>
<evidence type="ECO:0000256" key="1">
    <source>
        <dbReference type="ARBA" id="ARBA00006445"/>
    </source>
</evidence>
<keyword evidence="3" id="KW-0677">Repeat</keyword>
<dbReference type="InterPro" id="IPR056150">
    <property type="entry name" value="WD40_CDC20-Fz"/>
</dbReference>
<sequence length="403" mass="44982">MSVKILSHPVPSKIFLEIPASEPVTFTNTTDLHGRSKRKKQKHPHQMLITEAKRHDTSEAGSITICEKPRCLWKGCKEESRDECEPQSISSHAKGGQPLELEVRFHVTGLRDDYYLNLLDWSQENLIALALESTVHIWDGERNQNVSSIDLSSSCKYIGSVAWMRENTYLALGTSDGEVQLWDIETQTNVRRMFGHMSVIGAMSWNGYILSSGSRLGYIHHHDIRAAQHHIGKAQQSKQSVCSLQWSPDNKLLACGSSDGLLNIWSNDLGGTVQGTPLLTLFHSSAVKAMKWCPWQPAVIATGGGMNDRLLRIWNVSSTRNLETADTKSQVCSLLWLPNTKEIITGQSHPQNMMNVWKYPVLSNSAGLHGHKGRVLHVALSPEGNRIFTAAADKTASVWKYHM</sequence>